<dbReference type="EMBL" id="LR796765">
    <property type="protein sequence ID" value="CAB4164560.1"/>
    <property type="molecule type" value="Genomic_DNA"/>
</dbReference>
<accession>A0A6J5NY21</accession>
<evidence type="ECO:0000256" key="3">
    <source>
        <dbReference type="SAM" id="MobiDB-lite"/>
    </source>
</evidence>
<reference evidence="5" key="1">
    <citation type="submission" date="2020-04" db="EMBL/GenBank/DDBJ databases">
        <authorList>
            <person name="Chiriac C."/>
            <person name="Salcher M."/>
            <person name="Ghai R."/>
            <person name="Kavagutti S V."/>
        </authorList>
    </citation>
    <scope>NUCLEOTIDE SEQUENCE</scope>
</reference>
<protein>
    <submittedName>
        <fullName evidence="5">Intramolecular chaperone auto-processing domain containing protein</fullName>
    </submittedName>
</protein>
<keyword evidence="2" id="KW-0946">Virion</keyword>
<evidence type="ECO:0000313" key="5">
    <source>
        <dbReference type="EMBL" id="CAB4164560.1"/>
    </source>
</evidence>
<dbReference type="GO" id="GO:0098015">
    <property type="term" value="C:virus tail"/>
    <property type="evidence" value="ECO:0007669"/>
    <property type="project" value="UniProtKB-KW"/>
</dbReference>
<keyword evidence="2" id="KW-1227">Viral tail protein</keyword>
<feature type="domain" description="Peptidase S74" evidence="4">
    <location>
        <begin position="254"/>
        <end position="301"/>
    </location>
</feature>
<dbReference type="InterPro" id="IPR030392">
    <property type="entry name" value="S74_ICA"/>
</dbReference>
<proteinExistence type="predicted"/>
<evidence type="ECO:0000256" key="1">
    <source>
        <dbReference type="ARBA" id="ARBA00004328"/>
    </source>
</evidence>
<feature type="region of interest" description="Disordered" evidence="3">
    <location>
        <begin position="1"/>
        <end position="21"/>
    </location>
</feature>
<name>A0A6J5NY21_9CAUD</name>
<evidence type="ECO:0000259" key="4">
    <source>
        <dbReference type="Pfam" id="PF13884"/>
    </source>
</evidence>
<evidence type="ECO:0000256" key="2">
    <source>
        <dbReference type="ARBA" id="ARBA00022732"/>
    </source>
</evidence>
<comment type="subcellular location">
    <subcellularLocation>
        <location evidence="1">Virion</location>
    </subcellularLocation>
</comment>
<sequence length="324" mass="33311">MGFFSSILGGGSKSTSSSGYGALPKVAQDAMDEVTRRGQSLLLGSGGADLFRPMPQTGAETQAFNLMQQPLTSQGVSDIVGRFQNPYMDSVVGDINREAEGNFSLYKQALSGAGQMGSNREFVNAAAADEARLRAIEQAKRESYNSALNTGLAQNQQSIGNLMTQGDFTRGLDSQTRTGELTALQQMAGLLGVYPASQTQTQTSGGGGLGSLLTGIGSAGSLLGFGGSAAGAAAGGAGTAATVGKIASLLAGFSDARLKENIAPIGEKNGFTLYSFNYKGDETKYTGVMAQEVMRSDPSAVSVIDGFLAVDYDKIGINMGVLNG</sequence>
<dbReference type="Pfam" id="PF13884">
    <property type="entry name" value="Peptidase_S74"/>
    <property type="match status" value="1"/>
</dbReference>
<organism evidence="5">
    <name type="scientific">uncultured Caudovirales phage</name>
    <dbReference type="NCBI Taxonomy" id="2100421"/>
    <lineage>
        <taxon>Viruses</taxon>
        <taxon>Duplodnaviria</taxon>
        <taxon>Heunggongvirae</taxon>
        <taxon>Uroviricota</taxon>
        <taxon>Caudoviricetes</taxon>
        <taxon>Peduoviridae</taxon>
        <taxon>Maltschvirus</taxon>
        <taxon>Maltschvirus maltsch</taxon>
    </lineage>
</organism>
<gene>
    <name evidence="5" type="ORF">UFOVP826_51</name>
</gene>